<proteinExistence type="predicted"/>
<evidence type="ECO:0000256" key="1">
    <source>
        <dbReference type="SAM" id="Phobius"/>
    </source>
</evidence>
<evidence type="ECO:0000313" key="2">
    <source>
        <dbReference type="EMBL" id="GJE89258.1"/>
    </source>
</evidence>
<dbReference type="Proteomes" id="UP000703269">
    <property type="component" value="Unassembled WGS sequence"/>
</dbReference>
<reference evidence="2 3" key="1">
    <citation type="submission" date="2021-08" db="EMBL/GenBank/DDBJ databases">
        <title>Draft Genome Sequence of Phanerochaete sordida strain YK-624.</title>
        <authorList>
            <person name="Mori T."/>
            <person name="Dohra H."/>
            <person name="Suzuki T."/>
            <person name="Kawagishi H."/>
            <person name="Hirai H."/>
        </authorList>
    </citation>
    <scope>NUCLEOTIDE SEQUENCE [LARGE SCALE GENOMIC DNA]</scope>
    <source>
        <strain evidence="2 3">YK-624</strain>
    </source>
</reference>
<accession>A0A9P3G6N0</accession>
<dbReference type="AlphaFoldDB" id="A0A9P3G6N0"/>
<keyword evidence="1" id="KW-1133">Transmembrane helix</keyword>
<dbReference type="EMBL" id="BPQB01000012">
    <property type="protein sequence ID" value="GJE89258.1"/>
    <property type="molecule type" value="Genomic_DNA"/>
</dbReference>
<evidence type="ECO:0000313" key="3">
    <source>
        <dbReference type="Proteomes" id="UP000703269"/>
    </source>
</evidence>
<sequence length="224" mass="24181">MSCGLGKAIRNIVPARVPACMAAAKAWGARVLATIGGRVPGFMGTAAKAFQGFFTRNWANIAMGIVSPSASSWRWRRSSRARSSSRRRSRKSGRWTRYSLALNHSLRRWASSRSLCRSFAFLARAAKTAAIAGALGIWPAGIVIIVAVVAVIVTLTEPRQDPIRKTLNKYGGIRISCSSSAPGHHARQRSSVHAVRDYGIVHVLYTAEMASGGTRTQTNRTTAS</sequence>
<comment type="caution">
    <text evidence="2">The sequence shown here is derived from an EMBL/GenBank/DDBJ whole genome shotgun (WGS) entry which is preliminary data.</text>
</comment>
<keyword evidence="1" id="KW-0472">Membrane</keyword>
<keyword evidence="1" id="KW-0812">Transmembrane</keyword>
<feature type="transmembrane region" description="Helical" evidence="1">
    <location>
        <begin position="129"/>
        <end position="155"/>
    </location>
</feature>
<organism evidence="2 3">
    <name type="scientific">Phanerochaete sordida</name>
    <dbReference type="NCBI Taxonomy" id="48140"/>
    <lineage>
        <taxon>Eukaryota</taxon>
        <taxon>Fungi</taxon>
        <taxon>Dikarya</taxon>
        <taxon>Basidiomycota</taxon>
        <taxon>Agaricomycotina</taxon>
        <taxon>Agaricomycetes</taxon>
        <taxon>Polyporales</taxon>
        <taxon>Phanerochaetaceae</taxon>
        <taxon>Phanerochaete</taxon>
    </lineage>
</organism>
<gene>
    <name evidence="2" type="ORF">PsYK624_053540</name>
</gene>
<protein>
    <submittedName>
        <fullName evidence="2">Uncharacterized protein</fullName>
    </submittedName>
</protein>
<keyword evidence="3" id="KW-1185">Reference proteome</keyword>
<name>A0A9P3G6N0_9APHY</name>